<feature type="domain" description="HPr" evidence="5">
    <location>
        <begin position="1"/>
        <end position="88"/>
    </location>
</feature>
<dbReference type="PROSITE" id="PS00369">
    <property type="entry name" value="PTS_HPR_HIS"/>
    <property type="match status" value="1"/>
</dbReference>
<dbReference type="PRINTS" id="PR00107">
    <property type="entry name" value="PHOSPHOCPHPR"/>
</dbReference>
<evidence type="ECO:0000256" key="2">
    <source>
        <dbReference type="ARBA" id="ARBA00010736"/>
    </source>
</evidence>
<dbReference type="GO" id="GO:0005737">
    <property type="term" value="C:cytoplasm"/>
    <property type="evidence" value="ECO:0007669"/>
    <property type="project" value="UniProtKB-SubCell"/>
</dbReference>
<comment type="similarity">
    <text evidence="2">Belongs to the HPr family.</text>
</comment>
<evidence type="ECO:0000313" key="7">
    <source>
        <dbReference type="Proteomes" id="UP000648239"/>
    </source>
</evidence>
<dbReference type="Pfam" id="PF00381">
    <property type="entry name" value="PTS-HPr"/>
    <property type="match status" value="1"/>
</dbReference>
<dbReference type="InterPro" id="IPR050399">
    <property type="entry name" value="HPr"/>
</dbReference>
<gene>
    <name evidence="6" type="ORF">IFK94_01030</name>
</gene>
<dbReference type="CDD" id="cd00367">
    <property type="entry name" value="PTS-HPr_like"/>
    <property type="match status" value="1"/>
</dbReference>
<comment type="caution">
    <text evidence="6">The sequence shown here is derived from an EMBL/GenBank/DDBJ whole genome shotgun (WGS) entry which is preliminary data.</text>
</comment>
<dbReference type="NCBIfam" id="TIGR01003">
    <property type="entry name" value="PTS_HPr_family"/>
    <property type="match status" value="1"/>
</dbReference>
<dbReference type="Gene3D" id="3.30.1340.10">
    <property type="entry name" value="HPr-like"/>
    <property type="match status" value="1"/>
</dbReference>
<protein>
    <submittedName>
        <fullName evidence="6">HPr family phosphocarrier protein</fullName>
    </submittedName>
</protein>
<reference evidence="6 7" key="1">
    <citation type="submission" date="2020-08" db="EMBL/GenBank/DDBJ databases">
        <title>Acidobacteriota in marine sediments use diverse sulfur dissimilation pathways.</title>
        <authorList>
            <person name="Wasmund K."/>
        </authorList>
    </citation>
    <scope>NUCLEOTIDE SEQUENCE [LARGE SCALE GENOMIC DNA]</scope>
    <source>
        <strain evidence="6">MAG AM4</strain>
    </source>
</reference>
<name>A0A8J6XX41_9BACT</name>
<organism evidence="6 7">
    <name type="scientific">Candidatus Polarisedimenticola svalbardensis</name>
    <dbReference type="NCBI Taxonomy" id="2886004"/>
    <lineage>
        <taxon>Bacteria</taxon>
        <taxon>Pseudomonadati</taxon>
        <taxon>Acidobacteriota</taxon>
        <taxon>Candidatus Polarisedimenticolia</taxon>
        <taxon>Candidatus Polarisedimenticolales</taxon>
        <taxon>Candidatus Polarisedimenticolaceae</taxon>
        <taxon>Candidatus Polarisedimenticola</taxon>
    </lineage>
</organism>
<dbReference type="Proteomes" id="UP000648239">
    <property type="component" value="Unassembled WGS sequence"/>
</dbReference>
<dbReference type="InterPro" id="IPR000032">
    <property type="entry name" value="HPr-like"/>
</dbReference>
<accession>A0A8J6XX41</accession>
<dbReference type="InterPro" id="IPR035895">
    <property type="entry name" value="HPr-like_sf"/>
</dbReference>
<comment type="subcellular location">
    <subcellularLocation>
        <location evidence="1">Cytoplasm</location>
    </subcellularLocation>
</comment>
<keyword evidence="3" id="KW-0963">Cytoplasm</keyword>
<keyword evidence="4" id="KW-0598">Phosphotransferase system</keyword>
<evidence type="ECO:0000256" key="4">
    <source>
        <dbReference type="ARBA" id="ARBA00022683"/>
    </source>
</evidence>
<evidence type="ECO:0000256" key="1">
    <source>
        <dbReference type="ARBA" id="ARBA00004496"/>
    </source>
</evidence>
<dbReference type="AlphaFoldDB" id="A0A8J6XX41"/>
<dbReference type="PANTHER" id="PTHR33705:SF2">
    <property type="entry name" value="PHOSPHOCARRIER PROTEIN NPR"/>
    <property type="match status" value="1"/>
</dbReference>
<dbReference type="PROSITE" id="PS51350">
    <property type="entry name" value="PTS_HPR_DOM"/>
    <property type="match status" value="1"/>
</dbReference>
<evidence type="ECO:0000313" key="6">
    <source>
        <dbReference type="EMBL" id="MBD3866685.1"/>
    </source>
</evidence>
<dbReference type="GO" id="GO:0009401">
    <property type="term" value="P:phosphoenolpyruvate-dependent sugar phosphotransferase system"/>
    <property type="evidence" value="ECO:0007669"/>
    <property type="project" value="UniProtKB-KW"/>
</dbReference>
<dbReference type="EMBL" id="JACXWD010000002">
    <property type="protein sequence ID" value="MBD3866685.1"/>
    <property type="molecule type" value="Genomic_DNA"/>
</dbReference>
<dbReference type="SUPFAM" id="SSF55594">
    <property type="entry name" value="HPr-like"/>
    <property type="match status" value="1"/>
</dbReference>
<dbReference type="InterPro" id="IPR001020">
    <property type="entry name" value="PTS_HPr_His_P_site"/>
</dbReference>
<sequence length="89" mass="9512">MTERTLKISNRLGLHARAAARFVHLANSFKSRILVHKGNARVDGKSILGLLTLAAAKGTSLGLSAEGEDEVEALDALEGLVRDRFGEEA</sequence>
<proteinExistence type="inferred from homology"/>
<evidence type="ECO:0000259" key="5">
    <source>
        <dbReference type="PROSITE" id="PS51350"/>
    </source>
</evidence>
<dbReference type="PANTHER" id="PTHR33705">
    <property type="entry name" value="PHOSPHOCARRIER PROTEIN HPR"/>
    <property type="match status" value="1"/>
</dbReference>
<evidence type="ECO:0000256" key="3">
    <source>
        <dbReference type="ARBA" id="ARBA00022490"/>
    </source>
</evidence>